<proteinExistence type="predicted"/>
<accession>A0A077F9U4</accession>
<dbReference type="EMBL" id="CP009048">
    <property type="protein sequence ID" value="AIL61260.1"/>
    <property type="molecule type" value="Genomic_DNA"/>
</dbReference>
<gene>
    <name evidence="1" type="ORF">PSAKL28_20390</name>
</gene>
<dbReference type="HOGENOM" id="CLU_096486_0_0_6"/>
<evidence type="ECO:0000313" key="1">
    <source>
        <dbReference type="EMBL" id="AIL61260.1"/>
    </source>
</evidence>
<evidence type="ECO:0000313" key="2">
    <source>
        <dbReference type="Proteomes" id="UP000028931"/>
    </source>
</evidence>
<organism evidence="1 2">
    <name type="scientific">Pseudomonas alkylphenolica</name>
    <dbReference type="NCBI Taxonomy" id="237609"/>
    <lineage>
        <taxon>Bacteria</taxon>
        <taxon>Pseudomonadati</taxon>
        <taxon>Pseudomonadota</taxon>
        <taxon>Gammaproteobacteria</taxon>
        <taxon>Pseudomonadales</taxon>
        <taxon>Pseudomonadaceae</taxon>
        <taxon>Pseudomonas</taxon>
    </lineage>
</organism>
<dbReference type="RefSeq" id="WP_038609787.1">
    <property type="nucleotide sequence ID" value="NZ_CP009048.1"/>
</dbReference>
<dbReference type="KEGG" id="palk:PSAKL28_20390"/>
<dbReference type="AlphaFoldDB" id="A0A077F9U4"/>
<dbReference type="OrthoDB" id="1849013at2"/>
<dbReference type="Proteomes" id="UP000028931">
    <property type="component" value="Chromosome"/>
</dbReference>
<dbReference type="eggNOG" id="ENOG5032D20">
    <property type="taxonomic scope" value="Bacteria"/>
</dbReference>
<protein>
    <submittedName>
        <fullName evidence="1">Uncharacterized protein</fullName>
    </submittedName>
</protein>
<sequence length="187" mass="20371">MPSSHLDPLRRVIEQLQVAAAPEPWQLKTRLTIAGLLEIGFDRDSELLLVASSSGRSVIDCQTGEKVARDRTDNLGSDRHLETRGIGPLHERVIRMAGINGGGLPLATADGWMVEDIVLAWPEQHLLLVEPGSWLHGARYNRPALFHKLGVELEVRAFGFSYTGLSLVIATAGEIVVYGRCGKSLSA</sequence>
<name>A0A077F9U4_9PSED</name>
<reference evidence="1 2" key="1">
    <citation type="submission" date="2014-07" db="EMBL/GenBank/DDBJ databases">
        <authorList>
            <person name="Lee K."/>
            <person name="Lim J.Y."/>
            <person name="Hwang I."/>
        </authorList>
    </citation>
    <scope>NUCLEOTIDE SEQUENCE [LARGE SCALE GENOMIC DNA]</scope>
    <source>
        <strain evidence="1 2">KL28</strain>
    </source>
</reference>